<evidence type="ECO:0000256" key="7">
    <source>
        <dbReference type="SAM" id="SignalP"/>
    </source>
</evidence>
<evidence type="ECO:0000256" key="2">
    <source>
        <dbReference type="ARBA" id="ARBA00011207"/>
    </source>
</evidence>
<dbReference type="Pfam" id="PF00049">
    <property type="entry name" value="Insulin"/>
    <property type="match status" value="1"/>
</dbReference>
<feature type="signal peptide" evidence="7">
    <location>
        <begin position="1"/>
        <end position="22"/>
    </location>
</feature>
<keyword evidence="5" id="KW-1015">Disulfide bond</keyword>
<dbReference type="PANTHER" id="PTHR13647">
    <property type="entry name" value="INSULIN-LIKE PEPTIDE 2-RELATED"/>
    <property type="match status" value="1"/>
</dbReference>
<evidence type="ECO:0000256" key="4">
    <source>
        <dbReference type="ARBA" id="ARBA00022729"/>
    </source>
</evidence>
<evidence type="ECO:0000259" key="8">
    <source>
        <dbReference type="SMART" id="SM00078"/>
    </source>
</evidence>
<name>A0A482KI20_9CRUS</name>
<dbReference type="InterPro" id="IPR022352">
    <property type="entry name" value="Ins/IGF/rlx"/>
</dbReference>
<feature type="chain" id="PRO_5019753026" evidence="7">
    <location>
        <begin position="23"/>
        <end position="182"/>
    </location>
</feature>
<protein>
    <submittedName>
        <fullName evidence="9">Insulin-like peptide larval type</fullName>
    </submittedName>
</protein>
<dbReference type="GO" id="GO:0005179">
    <property type="term" value="F:hormone activity"/>
    <property type="evidence" value="ECO:0007669"/>
    <property type="project" value="InterPro"/>
</dbReference>
<comment type="subcellular location">
    <subcellularLocation>
        <location evidence="6">Secreted</location>
    </subcellularLocation>
</comment>
<evidence type="ECO:0000256" key="5">
    <source>
        <dbReference type="ARBA" id="ARBA00023157"/>
    </source>
</evidence>
<dbReference type="PRINTS" id="PR00276">
    <property type="entry name" value="INSULINFAMLY"/>
</dbReference>
<dbReference type="SUPFAM" id="SSF56994">
    <property type="entry name" value="Insulin-like"/>
    <property type="match status" value="1"/>
</dbReference>
<accession>A0A482KI20</accession>
<dbReference type="Gene3D" id="1.10.100.10">
    <property type="entry name" value="Insulin-like"/>
    <property type="match status" value="1"/>
</dbReference>
<dbReference type="InterPro" id="IPR016179">
    <property type="entry name" value="Insulin-like"/>
</dbReference>
<dbReference type="InterPro" id="IPR022353">
    <property type="entry name" value="Insulin_CS"/>
</dbReference>
<evidence type="ECO:0000256" key="6">
    <source>
        <dbReference type="RuleBase" id="RU000406"/>
    </source>
</evidence>
<dbReference type="PANTHER" id="PTHR13647:SF4">
    <property type="entry name" value="INSULIN-LIKE PEPTIDE 1-RELATED"/>
    <property type="match status" value="1"/>
</dbReference>
<dbReference type="EMBL" id="MH580769">
    <property type="protein sequence ID" value="QBQ04004.1"/>
    <property type="molecule type" value="mRNA"/>
</dbReference>
<keyword evidence="3" id="KW-0165">Cleavage on pair of basic residues</keyword>
<comment type="similarity">
    <text evidence="1 6">Belongs to the insulin family.</text>
</comment>
<evidence type="ECO:0000313" key="9">
    <source>
        <dbReference type="EMBL" id="QBQ04004.1"/>
    </source>
</evidence>
<dbReference type="PROSITE" id="PS00262">
    <property type="entry name" value="INSULIN"/>
    <property type="match status" value="1"/>
</dbReference>
<keyword evidence="4 7" id="KW-0732">Signal</keyword>
<evidence type="ECO:0000256" key="3">
    <source>
        <dbReference type="ARBA" id="ARBA00022685"/>
    </source>
</evidence>
<dbReference type="SMART" id="SM00078">
    <property type="entry name" value="IlGF"/>
    <property type="match status" value="1"/>
</dbReference>
<dbReference type="InterPro" id="IPR036438">
    <property type="entry name" value="Insulin-like_sf"/>
</dbReference>
<dbReference type="GO" id="GO:0005576">
    <property type="term" value="C:extracellular region"/>
    <property type="evidence" value="ECO:0007669"/>
    <property type="project" value="UniProtKB-SubCell"/>
</dbReference>
<comment type="subunit">
    <text evidence="2">Heterodimer of a B chain and an A chain linked by two disulfide bonds.</text>
</comment>
<organism evidence="9">
    <name type="scientific">Parasacculina yatsui</name>
    <dbReference type="NCBI Taxonomy" id="2836420"/>
    <lineage>
        <taxon>Eukaryota</taxon>
        <taxon>Metazoa</taxon>
        <taxon>Ecdysozoa</taxon>
        <taxon>Arthropoda</taxon>
        <taxon>Crustacea</taxon>
        <taxon>Multicrustacea</taxon>
        <taxon>Cirripedia</taxon>
        <taxon>Rhizocephala</taxon>
        <taxon>Polyascidae</taxon>
        <taxon>Parasacculina</taxon>
    </lineage>
</organism>
<dbReference type="PIRSF" id="PIRSF018431">
    <property type="entry name" value="Molluscan_insulin_rel_peptide"/>
    <property type="match status" value="1"/>
</dbReference>
<keyword evidence="6" id="KW-0964">Secreted</keyword>
<reference evidence="9" key="1">
    <citation type="submission" date="2018-07" db="EMBL/GenBank/DDBJ databases">
        <title>Structural and molecular specialization of the internal root-like structure, interna, in the parasitic barnacle (Rhizocephala), Sacculina yatsui.</title>
        <authorList>
            <person name="Wong Y.H."/>
            <person name="Oguro-Okano M."/>
            <person name="Okano K."/>
        </authorList>
    </citation>
    <scope>NUCLEOTIDE SEQUENCE</scope>
</reference>
<proteinExistence type="evidence at transcript level"/>
<dbReference type="AlphaFoldDB" id="A0A482KI20"/>
<sequence>MVVPRVWLVMLLSVISHHVTSGGHVRSPLQLAGRVKRSGHFCGSQLTDMLQMVCGPAGIYGGTGKRIVQDPLAEYHVSSDTSKRSGWEQIPSNDLSESVPSIVFLKRSRTDAAQLPYERDSEFVNQMAPEAFSVFENDAESSGNDILIAKRDGASRLKRSPGIVEECCYNACSISTLKQYCN</sequence>
<feature type="domain" description="Insulin-like" evidence="8">
    <location>
        <begin position="39"/>
        <end position="181"/>
    </location>
</feature>
<evidence type="ECO:0000256" key="1">
    <source>
        <dbReference type="ARBA" id="ARBA00009034"/>
    </source>
</evidence>